<keyword evidence="3" id="KW-1185">Reference proteome</keyword>
<protein>
    <submittedName>
        <fullName evidence="2">Uncharacterized protein</fullName>
    </submittedName>
</protein>
<dbReference type="AlphaFoldDB" id="A0A448XDE5"/>
<gene>
    <name evidence="2" type="ORF">PXEA_LOCUS27650</name>
</gene>
<dbReference type="OrthoDB" id="676979at2759"/>
<sequence>MKMLENTISRVTNSTGLYYRCAVRCAGCQELTFHGEWLTPEEVQLHKLRKSTKNLFQPSWTTVINSPDLLVALLMSSEVFKPWTGGLRDADIKLWKRDFKNRLISRHPKTAVEKTVTTREARSAQKMATKKYTGAD</sequence>
<organism evidence="2 3">
    <name type="scientific">Protopolystoma xenopodis</name>
    <dbReference type="NCBI Taxonomy" id="117903"/>
    <lineage>
        <taxon>Eukaryota</taxon>
        <taxon>Metazoa</taxon>
        <taxon>Spiralia</taxon>
        <taxon>Lophotrochozoa</taxon>
        <taxon>Platyhelminthes</taxon>
        <taxon>Monogenea</taxon>
        <taxon>Polyopisthocotylea</taxon>
        <taxon>Polystomatidea</taxon>
        <taxon>Polystomatidae</taxon>
        <taxon>Protopolystoma</taxon>
    </lineage>
</organism>
<evidence type="ECO:0000313" key="2">
    <source>
        <dbReference type="EMBL" id="VEL34210.1"/>
    </source>
</evidence>
<feature type="region of interest" description="Disordered" evidence="1">
    <location>
        <begin position="114"/>
        <end position="136"/>
    </location>
</feature>
<comment type="caution">
    <text evidence="2">The sequence shown here is derived from an EMBL/GenBank/DDBJ whole genome shotgun (WGS) entry which is preliminary data.</text>
</comment>
<proteinExistence type="predicted"/>
<name>A0A448XDE5_9PLAT</name>
<dbReference type="Proteomes" id="UP000784294">
    <property type="component" value="Unassembled WGS sequence"/>
</dbReference>
<evidence type="ECO:0000313" key="3">
    <source>
        <dbReference type="Proteomes" id="UP000784294"/>
    </source>
</evidence>
<feature type="compositionally biased region" description="Basic and acidic residues" evidence="1">
    <location>
        <begin position="114"/>
        <end position="123"/>
    </location>
</feature>
<dbReference type="EMBL" id="CAAALY010247202">
    <property type="protein sequence ID" value="VEL34210.1"/>
    <property type="molecule type" value="Genomic_DNA"/>
</dbReference>
<evidence type="ECO:0000256" key="1">
    <source>
        <dbReference type="SAM" id="MobiDB-lite"/>
    </source>
</evidence>
<accession>A0A448XDE5</accession>
<reference evidence="2" key="1">
    <citation type="submission" date="2018-11" db="EMBL/GenBank/DDBJ databases">
        <authorList>
            <consortium name="Pathogen Informatics"/>
        </authorList>
    </citation>
    <scope>NUCLEOTIDE SEQUENCE</scope>
</reference>